<dbReference type="OrthoDB" id="9801333at2"/>
<dbReference type="RefSeq" id="WP_077365486.1">
    <property type="nucleotide sequence ID" value="NZ_CP016761.1"/>
</dbReference>
<sequence>MRKKVFLACKQCSKRNYTTMKNQQNNPERVEVKKFCSYCNAHTIHQETK</sequence>
<dbReference type="GO" id="GO:1990904">
    <property type="term" value="C:ribonucleoprotein complex"/>
    <property type="evidence" value="ECO:0007669"/>
    <property type="project" value="UniProtKB-KW"/>
</dbReference>
<dbReference type="HAMAP" id="MF_00294">
    <property type="entry name" value="Ribosomal_bL33"/>
    <property type="match status" value="1"/>
</dbReference>
<accession>A0A1V3G3N3</accession>
<comment type="caution">
    <text evidence="6">The sequence shown here is derived from an EMBL/GenBank/DDBJ whole genome shotgun (WGS) entry which is preliminary data.</text>
</comment>
<dbReference type="GO" id="GO:0006412">
    <property type="term" value="P:translation"/>
    <property type="evidence" value="ECO:0007669"/>
    <property type="project" value="UniProtKB-UniRule"/>
</dbReference>
<dbReference type="GO" id="GO:0005737">
    <property type="term" value="C:cytoplasm"/>
    <property type="evidence" value="ECO:0007669"/>
    <property type="project" value="UniProtKB-ARBA"/>
</dbReference>
<keyword evidence="3 5" id="KW-0687">Ribonucleoprotein</keyword>
<dbReference type="SUPFAM" id="SSF57829">
    <property type="entry name" value="Zn-binding ribosomal proteins"/>
    <property type="match status" value="1"/>
</dbReference>
<organism evidence="6 7">
    <name type="scientific">Fictibacillus arsenicus</name>
    <dbReference type="NCBI Taxonomy" id="255247"/>
    <lineage>
        <taxon>Bacteria</taxon>
        <taxon>Bacillati</taxon>
        <taxon>Bacillota</taxon>
        <taxon>Bacilli</taxon>
        <taxon>Bacillales</taxon>
        <taxon>Fictibacillaceae</taxon>
        <taxon>Fictibacillus</taxon>
    </lineage>
</organism>
<evidence type="ECO:0000256" key="1">
    <source>
        <dbReference type="ARBA" id="ARBA00007596"/>
    </source>
</evidence>
<dbReference type="Gene3D" id="2.20.28.120">
    <property type="entry name" value="Ribosomal protein L33"/>
    <property type="match status" value="1"/>
</dbReference>
<evidence type="ECO:0000313" key="6">
    <source>
        <dbReference type="EMBL" id="OOE09564.1"/>
    </source>
</evidence>
<dbReference type="EMBL" id="MQMF01000006">
    <property type="protein sequence ID" value="OOE09564.1"/>
    <property type="molecule type" value="Genomic_DNA"/>
</dbReference>
<dbReference type="GO" id="GO:0005840">
    <property type="term" value="C:ribosome"/>
    <property type="evidence" value="ECO:0007669"/>
    <property type="project" value="UniProtKB-KW"/>
</dbReference>
<evidence type="ECO:0000256" key="3">
    <source>
        <dbReference type="ARBA" id="ARBA00023274"/>
    </source>
</evidence>
<dbReference type="AlphaFoldDB" id="A0A1V3G3N3"/>
<comment type="similarity">
    <text evidence="1 5">Belongs to the bacterial ribosomal protein bL33 family.</text>
</comment>
<dbReference type="Pfam" id="PF00471">
    <property type="entry name" value="Ribosomal_L33"/>
    <property type="match status" value="1"/>
</dbReference>
<dbReference type="InterPro" id="IPR011332">
    <property type="entry name" value="Ribosomal_zn-bd"/>
</dbReference>
<dbReference type="InterPro" id="IPR001705">
    <property type="entry name" value="Ribosomal_bL33"/>
</dbReference>
<proteinExistence type="inferred from homology"/>
<keyword evidence="2 5" id="KW-0689">Ribosomal protein</keyword>
<dbReference type="InterPro" id="IPR038584">
    <property type="entry name" value="Ribosomal_bL33_sf"/>
</dbReference>
<dbReference type="PANTHER" id="PTHR43168:SF5">
    <property type="entry name" value="LARGE RIBOSOMAL SUBUNIT PROTEIN BL33B"/>
    <property type="match status" value="1"/>
</dbReference>
<evidence type="ECO:0000256" key="5">
    <source>
        <dbReference type="HAMAP-Rule" id="MF_00294"/>
    </source>
</evidence>
<evidence type="ECO:0000256" key="2">
    <source>
        <dbReference type="ARBA" id="ARBA00022980"/>
    </source>
</evidence>
<dbReference type="PANTHER" id="PTHR43168">
    <property type="entry name" value="50S RIBOSOMAL PROTEIN L33, CHLOROPLASTIC"/>
    <property type="match status" value="1"/>
</dbReference>
<dbReference type="GO" id="GO:0003735">
    <property type="term" value="F:structural constituent of ribosome"/>
    <property type="evidence" value="ECO:0007669"/>
    <property type="project" value="InterPro"/>
</dbReference>
<protein>
    <recommendedName>
        <fullName evidence="4 5">Large ribosomal subunit protein bL33</fullName>
    </recommendedName>
</protein>
<dbReference type="InterPro" id="IPR018264">
    <property type="entry name" value="Ribosomal_bL33_CS"/>
</dbReference>
<dbReference type="Proteomes" id="UP000188597">
    <property type="component" value="Unassembled WGS sequence"/>
</dbReference>
<dbReference type="NCBIfam" id="NF001860">
    <property type="entry name" value="PRK00595.1"/>
    <property type="match status" value="1"/>
</dbReference>
<dbReference type="PROSITE" id="PS00582">
    <property type="entry name" value="RIBOSOMAL_L33"/>
    <property type="match status" value="1"/>
</dbReference>
<dbReference type="NCBIfam" id="TIGR01023">
    <property type="entry name" value="rpmG_bact"/>
    <property type="match status" value="1"/>
</dbReference>
<name>A0A1V3G3N3_9BACL</name>
<reference evidence="6 7" key="1">
    <citation type="submission" date="2016-11" db="EMBL/GenBank/DDBJ databases">
        <authorList>
            <person name="Jaros S."/>
            <person name="Januszkiewicz K."/>
            <person name="Wedrychowicz H."/>
        </authorList>
    </citation>
    <scope>NUCLEOTIDE SEQUENCE [LARGE SCALE GENOMIC DNA]</scope>
    <source>
        <strain evidence="6 7">Con a/3</strain>
    </source>
</reference>
<evidence type="ECO:0000256" key="4">
    <source>
        <dbReference type="ARBA" id="ARBA00035176"/>
    </source>
</evidence>
<dbReference type="NCBIfam" id="NF001764">
    <property type="entry name" value="PRK00504.1"/>
    <property type="match status" value="1"/>
</dbReference>
<gene>
    <name evidence="5" type="primary">rpmG</name>
    <name evidence="6" type="ORF">UN64_18160</name>
</gene>
<evidence type="ECO:0000313" key="7">
    <source>
        <dbReference type="Proteomes" id="UP000188597"/>
    </source>
</evidence>